<reference evidence="2 3" key="1">
    <citation type="submission" date="2023-11" db="EMBL/GenBank/DDBJ databases">
        <title>Draft genome sequence of a psychrophilic Clostridium strain from permafrost water brine.</title>
        <authorList>
            <person name="Shcherbakova V.A."/>
            <person name="Trubitsyn V.E."/>
            <person name="Zakharyuk A.G."/>
        </authorList>
    </citation>
    <scope>NUCLEOTIDE SEQUENCE [LARGE SCALE GENOMIC DNA]</scope>
    <source>
        <strain evidence="2 3">14F</strain>
    </source>
</reference>
<organism evidence="2 3">
    <name type="scientific">Clostridium frigoriphilum</name>
    <dbReference type="NCBI Taxonomy" id="443253"/>
    <lineage>
        <taxon>Bacteria</taxon>
        <taxon>Bacillati</taxon>
        <taxon>Bacillota</taxon>
        <taxon>Clostridia</taxon>
        <taxon>Eubacteriales</taxon>
        <taxon>Clostridiaceae</taxon>
        <taxon>Clostridium</taxon>
    </lineage>
</organism>
<evidence type="ECO:0000313" key="3">
    <source>
        <dbReference type="Proteomes" id="UP001498469"/>
    </source>
</evidence>
<gene>
    <name evidence="2" type="ORF">SJI18_21855</name>
</gene>
<keyword evidence="1" id="KW-0472">Membrane</keyword>
<dbReference type="EMBL" id="JAZHFS010000033">
    <property type="protein sequence ID" value="MEF2114938.1"/>
    <property type="molecule type" value="Genomic_DNA"/>
</dbReference>
<accession>A0ABU7UX51</accession>
<comment type="caution">
    <text evidence="2">The sequence shown here is derived from an EMBL/GenBank/DDBJ whole genome shotgun (WGS) entry which is preliminary data.</text>
</comment>
<proteinExistence type="predicted"/>
<name>A0ABU7UX51_9CLOT</name>
<feature type="transmembrane region" description="Helical" evidence="1">
    <location>
        <begin position="6"/>
        <end position="26"/>
    </location>
</feature>
<evidence type="ECO:0000256" key="1">
    <source>
        <dbReference type="SAM" id="Phobius"/>
    </source>
</evidence>
<keyword evidence="1" id="KW-1133">Transmembrane helix</keyword>
<dbReference type="RefSeq" id="WP_216247940.1">
    <property type="nucleotide sequence ID" value="NZ_JAZHFS010000033.1"/>
</dbReference>
<keyword evidence="1" id="KW-0812">Transmembrane</keyword>
<keyword evidence="3" id="KW-1185">Reference proteome</keyword>
<protein>
    <submittedName>
        <fullName evidence="2">Uncharacterized protein</fullName>
    </submittedName>
</protein>
<evidence type="ECO:0000313" key="2">
    <source>
        <dbReference type="EMBL" id="MEF2114938.1"/>
    </source>
</evidence>
<dbReference type="Proteomes" id="UP001498469">
    <property type="component" value="Unassembled WGS sequence"/>
</dbReference>
<sequence>MLVTVLSYLYPVVGISFLGVVGKFLLDLLPKVVSLVVSKTGIAKYDLLKKDAIDIWNILEENHRLNELADSKIVLFSNMLKAKYPLITDERIEQLNKALAGEFNKDKPIAIQELNPVEIVPTVAQIKYVDAEGTEYVKKVVPVTVV</sequence>